<accession>A0A2S8STD2</accession>
<organism evidence="3 4">
    <name type="scientific">Abditibacterium utsteinense</name>
    <dbReference type="NCBI Taxonomy" id="1960156"/>
    <lineage>
        <taxon>Bacteria</taxon>
        <taxon>Pseudomonadati</taxon>
        <taxon>Abditibacteriota</taxon>
        <taxon>Abditibacteriia</taxon>
        <taxon>Abditibacteriales</taxon>
        <taxon>Abditibacteriaceae</taxon>
        <taxon>Abditibacterium</taxon>
    </lineage>
</organism>
<dbReference type="Proteomes" id="UP000237684">
    <property type="component" value="Unassembled WGS sequence"/>
</dbReference>
<evidence type="ECO:0000313" key="4">
    <source>
        <dbReference type="Proteomes" id="UP000237684"/>
    </source>
</evidence>
<feature type="transmembrane region" description="Helical" evidence="2">
    <location>
        <begin position="39"/>
        <end position="58"/>
    </location>
</feature>
<name>A0A2S8STD2_9BACT</name>
<dbReference type="RefSeq" id="WP_105483533.1">
    <property type="nucleotide sequence ID" value="NZ_NIGF01000007.1"/>
</dbReference>
<proteinExistence type="predicted"/>
<reference evidence="3 4" key="1">
    <citation type="journal article" date="2018" name="Syst. Appl. Microbiol.">
        <title>Abditibacterium utsteinense sp. nov., the first cultivated member of candidate phylum FBP, isolated from ice-free Antarctic soil samples.</title>
        <authorList>
            <person name="Tahon G."/>
            <person name="Tytgat B."/>
            <person name="Lebbe L."/>
            <person name="Carlier A."/>
            <person name="Willems A."/>
        </authorList>
    </citation>
    <scope>NUCLEOTIDE SEQUENCE [LARGE SCALE GENOMIC DNA]</scope>
    <source>
        <strain evidence="3 4">LMG 29911</strain>
    </source>
</reference>
<comment type="caution">
    <text evidence="3">The sequence shown here is derived from an EMBL/GenBank/DDBJ whole genome shotgun (WGS) entry which is preliminary data.</text>
</comment>
<feature type="transmembrane region" description="Helical" evidence="2">
    <location>
        <begin position="64"/>
        <end position="83"/>
    </location>
</feature>
<evidence type="ECO:0000256" key="2">
    <source>
        <dbReference type="SAM" id="Phobius"/>
    </source>
</evidence>
<dbReference type="InParanoid" id="A0A2S8STD2"/>
<keyword evidence="2" id="KW-0472">Membrane</keyword>
<gene>
    <name evidence="3" type="ORF">B1R32_10787</name>
</gene>
<protein>
    <submittedName>
        <fullName evidence="3">Uncharacterized protein</fullName>
    </submittedName>
</protein>
<keyword evidence="4" id="KW-1185">Reference proteome</keyword>
<sequence length="375" mass="41521">MAVTVDFEAKNRVKPKRGGAATTGFDRYALNTERKNGQIALAIWVGIILLACLPWSFFEATRPFRFTMPLWCFFVIFGVLFAAPSSRAAKLKKSGKGATISGQNQAPIKTLISKASKIYGISEPDAFIETPPVPVVKPPKTKSKPAPKAAPKPKIEGELPTGLRGVIGNAAQALRERERTEKPEKMIVNLGAASVQTAPDTIFLHKNAFDNLDPSEISALVVSALVHLRQGHARRLFLLDFVSGTTQKTVLFLLWPVLIYDRLLKALWLPHAQQNTDRLSLFLVKNPDLMMSAILKDHAARDIKMQEIGVTSTDVSNWIHQRGRIGSSGEEISTQYKLGRAIHEDPPLEERLQRLQNWAKSSEFASAVEELKAKK</sequence>
<keyword evidence="2" id="KW-1133">Transmembrane helix</keyword>
<evidence type="ECO:0000256" key="1">
    <source>
        <dbReference type="SAM" id="MobiDB-lite"/>
    </source>
</evidence>
<feature type="region of interest" description="Disordered" evidence="1">
    <location>
        <begin position="132"/>
        <end position="155"/>
    </location>
</feature>
<keyword evidence="2" id="KW-0812">Transmembrane</keyword>
<evidence type="ECO:0000313" key="3">
    <source>
        <dbReference type="EMBL" id="PQV64062.1"/>
    </source>
</evidence>
<dbReference type="EMBL" id="NIGF01000007">
    <property type="protein sequence ID" value="PQV64062.1"/>
    <property type="molecule type" value="Genomic_DNA"/>
</dbReference>
<dbReference type="AlphaFoldDB" id="A0A2S8STD2"/>